<keyword evidence="4 10" id="KW-1133">Transmembrane helix</keyword>
<dbReference type="SUPFAM" id="SSF81321">
    <property type="entry name" value="Family A G protein-coupled receptor-like"/>
    <property type="match status" value="1"/>
</dbReference>
<dbReference type="PROSITE" id="PS50262">
    <property type="entry name" value="G_PROTEIN_RECEP_F1_2"/>
    <property type="match status" value="1"/>
</dbReference>
<dbReference type="InterPro" id="IPR000276">
    <property type="entry name" value="GPCR_Rhodpsn"/>
</dbReference>
<dbReference type="OrthoDB" id="5956898at2759"/>
<evidence type="ECO:0000256" key="9">
    <source>
        <dbReference type="RuleBase" id="RU000688"/>
    </source>
</evidence>
<feature type="transmembrane region" description="Helical" evidence="10">
    <location>
        <begin position="220"/>
        <end position="240"/>
    </location>
</feature>
<sequence>MNNTCCKACPSSNLEWKPLIVFVLLHSLSGIFAFFGNAVVLVSIIKTHSLQTLSNFFLASLSTADLMVGLIINPLYIAIASLGVWMNTTHPLYIMENFMWVQSLIATAFSLAAISIDRYIAVTRVFRYQEIMTKSRCITSIVFIWSFSIAFASVTLFTPEQHTGLLWTMCLILSFGIPFIVIIFCYFNILKTSRYQARRIAVLHSHDVKKRKEVLRNHKATYTIAIIILIFVSFFAPNFVFSILSLKTDNNCTMNRIYRSWLWCIWVLFTSSAINPWIYAIRNTEFRTAMKRVLRFKRSTAVILSRGHQRSKGTQAMQGNIKL</sequence>
<dbReference type="GeneID" id="116307116"/>
<protein>
    <submittedName>
        <fullName evidence="13">Beta-1 adrenergic receptor-like</fullName>
    </submittedName>
</protein>
<dbReference type="PANTHER" id="PTHR24249:SF372">
    <property type="entry name" value="G-PROTEIN COUPLED RECEPTORS FAMILY 1 PROFILE DOMAIN-CONTAINING PROTEIN"/>
    <property type="match status" value="1"/>
</dbReference>
<dbReference type="PANTHER" id="PTHR24249">
    <property type="entry name" value="HISTAMINE RECEPTOR-RELATED G-PROTEIN COUPLED RECEPTOR"/>
    <property type="match status" value="1"/>
</dbReference>
<evidence type="ECO:0000256" key="1">
    <source>
        <dbReference type="ARBA" id="ARBA00004651"/>
    </source>
</evidence>
<feature type="transmembrane region" description="Helical" evidence="10">
    <location>
        <begin position="164"/>
        <end position="189"/>
    </location>
</feature>
<evidence type="ECO:0000256" key="5">
    <source>
        <dbReference type="ARBA" id="ARBA00023040"/>
    </source>
</evidence>
<evidence type="ECO:0000313" key="13">
    <source>
        <dbReference type="RefSeq" id="XP_031573126.1"/>
    </source>
</evidence>
<keyword evidence="2" id="KW-1003">Cell membrane</keyword>
<evidence type="ECO:0000256" key="10">
    <source>
        <dbReference type="SAM" id="Phobius"/>
    </source>
</evidence>
<feature type="transmembrane region" description="Helical" evidence="10">
    <location>
        <begin position="66"/>
        <end position="86"/>
    </location>
</feature>
<evidence type="ECO:0000259" key="11">
    <source>
        <dbReference type="PROSITE" id="PS50262"/>
    </source>
</evidence>
<evidence type="ECO:0000256" key="4">
    <source>
        <dbReference type="ARBA" id="ARBA00022989"/>
    </source>
</evidence>
<dbReference type="Proteomes" id="UP000515163">
    <property type="component" value="Unplaced"/>
</dbReference>
<comment type="subcellular location">
    <subcellularLocation>
        <location evidence="1">Cell membrane</location>
        <topology evidence="1">Multi-pass membrane protein</topology>
    </subcellularLocation>
</comment>
<keyword evidence="12" id="KW-1185">Reference proteome</keyword>
<proteinExistence type="inferred from homology"/>
<dbReference type="InterPro" id="IPR017452">
    <property type="entry name" value="GPCR_Rhodpsn_7TM"/>
</dbReference>
<dbReference type="PRINTS" id="PR00237">
    <property type="entry name" value="GPCRRHODOPSN"/>
</dbReference>
<evidence type="ECO:0000256" key="2">
    <source>
        <dbReference type="ARBA" id="ARBA00022475"/>
    </source>
</evidence>
<gene>
    <name evidence="13" type="primary">LOC116307116</name>
</gene>
<dbReference type="CDD" id="cd00637">
    <property type="entry name" value="7tm_classA_rhodopsin-like"/>
    <property type="match status" value="1"/>
</dbReference>
<dbReference type="Gene3D" id="1.20.1070.10">
    <property type="entry name" value="Rhodopsin 7-helix transmembrane proteins"/>
    <property type="match status" value="1"/>
</dbReference>
<dbReference type="FunCoup" id="A0A6P8J003">
    <property type="interactions" value="641"/>
</dbReference>
<dbReference type="GO" id="GO:0005886">
    <property type="term" value="C:plasma membrane"/>
    <property type="evidence" value="ECO:0007669"/>
    <property type="project" value="UniProtKB-SubCell"/>
</dbReference>
<comment type="similarity">
    <text evidence="9">Belongs to the G-protein coupled receptor 1 family.</text>
</comment>
<accession>A0A6P8J003</accession>
<feature type="domain" description="G-protein coupled receptors family 1 profile" evidence="11">
    <location>
        <begin position="36"/>
        <end position="279"/>
    </location>
</feature>
<dbReference type="AlphaFoldDB" id="A0A6P8J003"/>
<dbReference type="Pfam" id="PF00001">
    <property type="entry name" value="7tm_1"/>
    <property type="match status" value="1"/>
</dbReference>
<evidence type="ECO:0000256" key="8">
    <source>
        <dbReference type="ARBA" id="ARBA00023224"/>
    </source>
</evidence>
<dbReference type="PROSITE" id="PS00237">
    <property type="entry name" value="G_PROTEIN_RECEP_F1_1"/>
    <property type="match status" value="1"/>
</dbReference>
<keyword evidence="8 9" id="KW-0807">Transducer</keyword>
<keyword evidence="3 9" id="KW-0812">Transmembrane</keyword>
<dbReference type="InterPro" id="IPR050569">
    <property type="entry name" value="TAAR"/>
</dbReference>
<feature type="transmembrane region" description="Helical" evidence="10">
    <location>
        <begin position="260"/>
        <end position="281"/>
    </location>
</feature>
<dbReference type="RefSeq" id="XP_031573126.1">
    <property type="nucleotide sequence ID" value="XM_031717266.1"/>
</dbReference>
<dbReference type="KEGG" id="aten:116307116"/>
<reference evidence="13" key="1">
    <citation type="submission" date="2025-08" db="UniProtKB">
        <authorList>
            <consortium name="RefSeq"/>
        </authorList>
    </citation>
    <scope>IDENTIFICATION</scope>
    <source>
        <tissue evidence="13">Tentacle</tissue>
    </source>
</reference>
<dbReference type="SMART" id="SM01381">
    <property type="entry name" value="7TM_GPCR_Srsx"/>
    <property type="match status" value="1"/>
</dbReference>
<name>A0A6P8J003_ACTTE</name>
<keyword evidence="7 9" id="KW-0675">Receptor</keyword>
<feature type="transmembrane region" description="Helical" evidence="10">
    <location>
        <begin position="98"/>
        <end position="116"/>
    </location>
</feature>
<feature type="transmembrane region" description="Helical" evidence="10">
    <location>
        <begin position="137"/>
        <end position="158"/>
    </location>
</feature>
<keyword evidence="5 9" id="KW-0297">G-protein coupled receptor</keyword>
<dbReference type="InParanoid" id="A0A6P8J003"/>
<evidence type="ECO:0000256" key="7">
    <source>
        <dbReference type="ARBA" id="ARBA00023170"/>
    </source>
</evidence>
<dbReference type="GO" id="GO:0004930">
    <property type="term" value="F:G protein-coupled receptor activity"/>
    <property type="evidence" value="ECO:0007669"/>
    <property type="project" value="UniProtKB-KW"/>
</dbReference>
<evidence type="ECO:0000256" key="3">
    <source>
        <dbReference type="ARBA" id="ARBA00022692"/>
    </source>
</evidence>
<evidence type="ECO:0000313" key="12">
    <source>
        <dbReference type="Proteomes" id="UP000515163"/>
    </source>
</evidence>
<evidence type="ECO:0000256" key="6">
    <source>
        <dbReference type="ARBA" id="ARBA00023136"/>
    </source>
</evidence>
<keyword evidence="6 10" id="KW-0472">Membrane</keyword>
<organism evidence="12 13">
    <name type="scientific">Actinia tenebrosa</name>
    <name type="common">Australian red waratah sea anemone</name>
    <dbReference type="NCBI Taxonomy" id="6105"/>
    <lineage>
        <taxon>Eukaryota</taxon>
        <taxon>Metazoa</taxon>
        <taxon>Cnidaria</taxon>
        <taxon>Anthozoa</taxon>
        <taxon>Hexacorallia</taxon>
        <taxon>Actiniaria</taxon>
        <taxon>Actiniidae</taxon>
        <taxon>Actinia</taxon>
    </lineage>
</organism>
<feature type="transmembrane region" description="Helical" evidence="10">
    <location>
        <begin position="20"/>
        <end position="45"/>
    </location>
</feature>